<dbReference type="Pfam" id="PF13356">
    <property type="entry name" value="Arm-DNA-bind_3"/>
    <property type="match status" value="1"/>
</dbReference>
<dbReference type="AlphaFoldDB" id="A0A7Z8Y323"/>
<gene>
    <name evidence="9" type="primary">intA_2</name>
    <name evidence="9" type="ORF">BREV_BREV_01444</name>
</gene>
<dbReference type="RefSeq" id="WP_154725995.1">
    <property type="nucleotide sequence ID" value="NZ_UXHF01000023.1"/>
</dbReference>
<dbReference type="GO" id="GO:0015074">
    <property type="term" value="P:DNA integration"/>
    <property type="evidence" value="ECO:0007669"/>
    <property type="project" value="UniProtKB-KW"/>
</dbReference>
<dbReference type="InterPro" id="IPR044068">
    <property type="entry name" value="CB"/>
</dbReference>
<dbReference type="InterPro" id="IPR013762">
    <property type="entry name" value="Integrase-like_cat_sf"/>
</dbReference>
<evidence type="ECO:0000256" key="1">
    <source>
        <dbReference type="ARBA" id="ARBA00008857"/>
    </source>
</evidence>
<sequence>MPTLKLTDRTVASAKAIEGGRLELWDSGLKGLYLRVSSDTKIWGYRYRRPDGSQPRIRLGHYVPPEHAIGDTSSLTVAGARAKARKIQSEVDDGKDPATTRQLVKAEAKTEAIRTVADLAEAYFTVCETGEYRPSRRRKRPQTIKAERYLYKKYLTPLGRIRVEALTRDAVRKLLRNLLTAGRGTTCNRVRGLLRQIYAWGVLEGRVTRNPAGELADLAEEIPRTRILTDDETRALWKALIDPTGLRRPLPRGREEPVMVSRPVRIAIQLAMLTLQRRGEIAAMRIPEIDFGAAVWTIPAEKTKAGRVTAVPLCATAIDLIREAIALRSEPAPGDDPSPYVFVGRSKTVPYLSPAAISHAMRDIREGIGSPDLTAHDLRRSGATRLAIAGVSPFILSKLLNHAGDFGGGSPITMAVYVQHNYMAEKRAAIAQLETLLLSVVNPNSDHAADASDYAAKARSALRFYNPAGDAGQVPSTPAQSQPSAHA</sequence>
<dbReference type="SUPFAM" id="SSF56349">
    <property type="entry name" value="DNA breaking-rejoining enzymes"/>
    <property type="match status" value="1"/>
</dbReference>
<name>A0A7Z8Y323_9CAUL</name>
<dbReference type="InterPro" id="IPR038488">
    <property type="entry name" value="Integrase_DNA-bd_sf"/>
</dbReference>
<dbReference type="InterPro" id="IPR053876">
    <property type="entry name" value="Phage_int_M"/>
</dbReference>
<dbReference type="Gene3D" id="1.10.150.130">
    <property type="match status" value="1"/>
</dbReference>
<evidence type="ECO:0000256" key="5">
    <source>
        <dbReference type="PROSITE-ProRule" id="PRU01248"/>
    </source>
</evidence>
<keyword evidence="3 5" id="KW-0238">DNA-binding</keyword>
<organism evidence="9 10">
    <name type="scientific">Brevundimonas mediterranea</name>
    <dbReference type="NCBI Taxonomy" id="74329"/>
    <lineage>
        <taxon>Bacteria</taxon>
        <taxon>Pseudomonadati</taxon>
        <taxon>Pseudomonadota</taxon>
        <taxon>Alphaproteobacteria</taxon>
        <taxon>Caulobacterales</taxon>
        <taxon>Caulobacteraceae</taxon>
        <taxon>Brevundimonas</taxon>
    </lineage>
</organism>
<dbReference type="PANTHER" id="PTHR30629:SF2">
    <property type="entry name" value="PROPHAGE INTEGRASE INTS-RELATED"/>
    <property type="match status" value="1"/>
</dbReference>
<proteinExistence type="inferred from homology"/>
<evidence type="ECO:0000259" key="8">
    <source>
        <dbReference type="PROSITE" id="PS51900"/>
    </source>
</evidence>
<evidence type="ECO:0000256" key="3">
    <source>
        <dbReference type="ARBA" id="ARBA00023125"/>
    </source>
</evidence>
<keyword evidence="2" id="KW-0229">DNA integration</keyword>
<dbReference type="Proteomes" id="UP000289220">
    <property type="component" value="Unassembled WGS sequence"/>
</dbReference>
<accession>A0A7Z8Y323</accession>
<dbReference type="Gene3D" id="3.30.160.390">
    <property type="entry name" value="Integrase, DNA-binding domain"/>
    <property type="match status" value="1"/>
</dbReference>
<dbReference type="InterPro" id="IPR011010">
    <property type="entry name" value="DNA_brk_join_enz"/>
</dbReference>
<evidence type="ECO:0000256" key="4">
    <source>
        <dbReference type="ARBA" id="ARBA00023172"/>
    </source>
</evidence>
<dbReference type="InterPro" id="IPR025166">
    <property type="entry name" value="Integrase_DNA_bind_dom"/>
</dbReference>
<dbReference type="EMBL" id="UXHF01000023">
    <property type="protein sequence ID" value="VDC49798.1"/>
    <property type="molecule type" value="Genomic_DNA"/>
</dbReference>
<evidence type="ECO:0000256" key="6">
    <source>
        <dbReference type="SAM" id="MobiDB-lite"/>
    </source>
</evidence>
<dbReference type="Pfam" id="PF00589">
    <property type="entry name" value="Phage_integrase"/>
    <property type="match status" value="1"/>
</dbReference>
<dbReference type="GO" id="GO:0006310">
    <property type="term" value="P:DNA recombination"/>
    <property type="evidence" value="ECO:0007669"/>
    <property type="project" value="UniProtKB-KW"/>
</dbReference>
<keyword evidence="4" id="KW-0233">DNA recombination</keyword>
<feature type="region of interest" description="Disordered" evidence="6">
    <location>
        <begin position="467"/>
        <end position="487"/>
    </location>
</feature>
<dbReference type="InterPro" id="IPR002104">
    <property type="entry name" value="Integrase_catalytic"/>
</dbReference>
<evidence type="ECO:0000313" key="9">
    <source>
        <dbReference type="EMBL" id="VDC49798.1"/>
    </source>
</evidence>
<evidence type="ECO:0000256" key="2">
    <source>
        <dbReference type="ARBA" id="ARBA00022908"/>
    </source>
</evidence>
<dbReference type="InterPro" id="IPR050808">
    <property type="entry name" value="Phage_Integrase"/>
</dbReference>
<dbReference type="Pfam" id="PF22022">
    <property type="entry name" value="Phage_int_M"/>
    <property type="match status" value="1"/>
</dbReference>
<evidence type="ECO:0000259" key="7">
    <source>
        <dbReference type="PROSITE" id="PS51898"/>
    </source>
</evidence>
<dbReference type="InterPro" id="IPR010998">
    <property type="entry name" value="Integrase_recombinase_N"/>
</dbReference>
<comment type="similarity">
    <text evidence="1">Belongs to the 'phage' integrase family.</text>
</comment>
<feature type="domain" description="Core-binding (CB)" evidence="8">
    <location>
        <begin position="114"/>
        <end position="202"/>
    </location>
</feature>
<protein>
    <submittedName>
        <fullName evidence="9">Prophage integrase IntA</fullName>
    </submittedName>
</protein>
<dbReference type="GO" id="GO:0003677">
    <property type="term" value="F:DNA binding"/>
    <property type="evidence" value="ECO:0007669"/>
    <property type="project" value="UniProtKB-UniRule"/>
</dbReference>
<dbReference type="PROSITE" id="PS51900">
    <property type="entry name" value="CB"/>
    <property type="match status" value="1"/>
</dbReference>
<reference evidence="9 10" key="1">
    <citation type="submission" date="2018-11" db="EMBL/GenBank/DDBJ databases">
        <authorList>
            <person name="Peiro R."/>
            <person name="Begona"/>
            <person name="Cbmso G."/>
            <person name="Lopez M."/>
            <person name="Gonzalez S."/>
            <person name="Sacristan E."/>
            <person name="Castillo E."/>
        </authorList>
    </citation>
    <scope>NUCLEOTIDE SEQUENCE [LARGE SCALE GENOMIC DNA]</scope>
    <source>
        <strain evidence="9">Brev_genome</strain>
    </source>
</reference>
<dbReference type="Gene3D" id="1.10.443.10">
    <property type="entry name" value="Intergrase catalytic core"/>
    <property type="match status" value="1"/>
</dbReference>
<comment type="caution">
    <text evidence="9">The sequence shown here is derived from an EMBL/GenBank/DDBJ whole genome shotgun (WGS) entry which is preliminary data.</text>
</comment>
<feature type="compositionally biased region" description="Polar residues" evidence="6">
    <location>
        <begin position="474"/>
        <end position="487"/>
    </location>
</feature>
<dbReference type="PROSITE" id="PS51898">
    <property type="entry name" value="TYR_RECOMBINASE"/>
    <property type="match status" value="1"/>
</dbReference>
<evidence type="ECO:0000313" key="10">
    <source>
        <dbReference type="Proteomes" id="UP000289220"/>
    </source>
</evidence>
<keyword evidence="10" id="KW-1185">Reference proteome</keyword>
<dbReference type="CDD" id="cd00801">
    <property type="entry name" value="INT_P4_C"/>
    <property type="match status" value="1"/>
</dbReference>
<dbReference type="PANTHER" id="PTHR30629">
    <property type="entry name" value="PROPHAGE INTEGRASE"/>
    <property type="match status" value="1"/>
</dbReference>
<feature type="domain" description="Tyr recombinase" evidence="7">
    <location>
        <begin position="223"/>
        <end position="431"/>
    </location>
</feature>